<dbReference type="PANTHER" id="PTHR46353:SF23">
    <property type="entry name" value="C2H2 ZINC FINGER-CONTAINING PROTEIN-RELATED"/>
    <property type="match status" value="1"/>
</dbReference>
<evidence type="ECO:0000256" key="1">
    <source>
        <dbReference type="PROSITE-ProRule" id="PRU00042"/>
    </source>
</evidence>
<dbReference type="PROSITE" id="PS00028">
    <property type="entry name" value="ZINC_FINGER_C2H2_1"/>
    <property type="match status" value="1"/>
</dbReference>
<dbReference type="EMBL" id="KI392405">
    <property type="protein sequence ID" value="ERN16794.1"/>
    <property type="molecule type" value="Genomic_DNA"/>
</dbReference>
<evidence type="ECO:0000313" key="4">
    <source>
        <dbReference type="EMBL" id="ERN16794.1"/>
    </source>
</evidence>
<accession>U5D2Y6</accession>
<feature type="compositionally biased region" description="Polar residues" evidence="2">
    <location>
        <begin position="1"/>
        <end position="18"/>
    </location>
</feature>
<dbReference type="PROSITE" id="PS50157">
    <property type="entry name" value="ZINC_FINGER_C2H2_2"/>
    <property type="match status" value="1"/>
</dbReference>
<dbReference type="InterPro" id="IPR036236">
    <property type="entry name" value="Znf_C2H2_sf"/>
</dbReference>
<evidence type="ECO:0000313" key="5">
    <source>
        <dbReference type="Proteomes" id="UP000017836"/>
    </source>
</evidence>
<keyword evidence="1" id="KW-0479">Metal-binding</keyword>
<reference evidence="5" key="1">
    <citation type="journal article" date="2013" name="Science">
        <title>The Amborella genome and the evolution of flowering plants.</title>
        <authorList>
            <consortium name="Amborella Genome Project"/>
        </authorList>
    </citation>
    <scope>NUCLEOTIDE SEQUENCE [LARGE SCALE GENOMIC DNA]</scope>
</reference>
<dbReference type="AlphaFoldDB" id="U5D2Y6"/>
<evidence type="ECO:0000259" key="3">
    <source>
        <dbReference type="PROSITE" id="PS50157"/>
    </source>
</evidence>
<dbReference type="PANTHER" id="PTHR46353">
    <property type="entry name" value="ZINC FINGER PROTEIN 5"/>
    <property type="match status" value="1"/>
</dbReference>
<sequence length="227" mass="24352">MSDQISPTFSTENHSSETLTDDSFPRDNRKTAFPLKLFGFQVTESDEESSANFRQAVPVNETAVSVREMAVSVREDNSRKYECQFCCREFANSQALGGHQNAHKKERQQQKKAQLRQRAPLFSSNGQIFSGTAMYGLQRFPGSQLLSPHAGRTAFSGPVHAGAPPVLMPRPPLWGFYGEGMGFSGTGSDAFLAGSGVSGGVGPGFTAQMSDSDSGVDLHLSLAPAGP</sequence>
<dbReference type="HOGENOM" id="CLU_091153_0_0_1"/>
<name>U5D2Y6_AMBTC</name>
<dbReference type="GO" id="GO:0008270">
    <property type="term" value="F:zinc ion binding"/>
    <property type="evidence" value="ECO:0007669"/>
    <property type="project" value="UniProtKB-KW"/>
</dbReference>
<dbReference type="GO" id="GO:0010026">
    <property type="term" value="P:trichome differentiation"/>
    <property type="evidence" value="ECO:0000318"/>
    <property type="project" value="GO_Central"/>
</dbReference>
<gene>
    <name evidence="4" type="ORF">AMTR_s00057p00086480</name>
</gene>
<dbReference type="InterPro" id="IPR044299">
    <property type="entry name" value="GIS3/ZFP5/ZFP6"/>
</dbReference>
<evidence type="ECO:0000256" key="2">
    <source>
        <dbReference type="SAM" id="MobiDB-lite"/>
    </source>
</evidence>
<dbReference type="GO" id="GO:0003700">
    <property type="term" value="F:DNA-binding transcription factor activity"/>
    <property type="evidence" value="ECO:0000318"/>
    <property type="project" value="GO_Central"/>
</dbReference>
<keyword evidence="1" id="KW-0862">Zinc</keyword>
<dbReference type="Gramene" id="ERN16794">
    <property type="protein sequence ID" value="ERN16794"/>
    <property type="gene ID" value="AMTR_s00057p00086480"/>
</dbReference>
<protein>
    <recommendedName>
        <fullName evidence="3">C2H2-type domain-containing protein</fullName>
    </recommendedName>
</protein>
<dbReference type="GO" id="GO:0005634">
    <property type="term" value="C:nucleus"/>
    <property type="evidence" value="ECO:0000318"/>
    <property type="project" value="GO_Central"/>
</dbReference>
<dbReference type="InterPro" id="IPR013087">
    <property type="entry name" value="Znf_C2H2_type"/>
</dbReference>
<organism evidence="4 5">
    <name type="scientific">Amborella trichopoda</name>
    <dbReference type="NCBI Taxonomy" id="13333"/>
    <lineage>
        <taxon>Eukaryota</taxon>
        <taxon>Viridiplantae</taxon>
        <taxon>Streptophyta</taxon>
        <taxon>Embryophyta</taxon>
        <taxon>Tracheophyta</taxon>
        <taxon>Spermatophyta</taxon>
        <taxon>Magnoliopsida</taxon>
        <taxon>Amborellales</taxon>
        <taxon>Amborellaceae</taxon>
        <taxon>Amborella</taxon>
    </lineage>
</organism>
<feature type="region of interest" description="Disordered" evidence="2">
    <location>
        <begin position="1"/>
        <end position="28"/>
    </location>
</feature>
<dbReference type="GO" id="GO:0009736">
    <property type="term" value="P:cytokinin-activated signaling pathway"/>
    <property type="evidence" value="ECO:0000318"/>
    <property type="project" value="GO_Central"/>
</dbReference>
<dbReference type="Proteomes" id="UP000017836">
    <property type="component" value="Unassembled WGS sequence"/>
</dbReference>
<dbReference type="Gene3D" id="3.30.160.60">
    <property type="entry name" value="Classic Zinc Finger"/>
    <property type="match status" value="1"/>
</dbReference>
<dbReference type="GO" id="GO:0010090">
    <property type="term" value="P:trichome morphogenesis"/>
    <property type="evidence" value="ECO:0007669"/>
    <property type="project" value="InterPro"/>
</dbReference>
<feature type="domain" description="C2H2-type" evidence="3">
    <location>
        <begin position="81"/>
        <end position="108"/>
    </location>
</feature>
<keyword evidence="1" id="KW-0863">Zinc-finger</keyword>
<proteinExistence type="predicted"/>
<dbReference type="SUPFAM" id="SSF57667">
    <property type="entry name" value="beta-beta-alpha zinc fingers"/>
    <property type="match status" value="1"/>
</dbReference>
<dbReference type="GO" id="GO:0009740">
    <property type="term" value="P:gibberellic acid mediated signaling pathway"/>
    <property type="evidence" value="ECO:0000318"/>
    <property type="project" value="GO_Central"/>
</dbReference>
<dbReference type="OrthoDB" id="1939583at2759"/>
<dbReference type="GO" id="GO:0000976">
    <property type="term" value="F:transcription cis-regulatory region binding"/>
    <property type="evidence" value="ECO:0000318"/>
    <property type="project" value="GO_Central"/>
</dbReference>
<dbReference type="KEGG" id="atr:18445120"/>
<keyword evidence="5" id="KW-1185">Reference proteome</keyword>